<name>A0A024FV49_9STRA</name>
<gene>
    <name evidence="2" type="ORF">BN9_122400</name>
</gene>
<keyword evidence="3" id="KW-1185">Reference proteome</keyword>
<dbReference type="AlphaFoldDB" id="A0A024FV49"/>
<dbReference type="Gene3D" id="2.40.70.10">
    <property type="entry name" value="Acid Proteases"/>
    <property type="match status" value="1"/>
</dbReference>
<evidence type="ECO:0000313" key="3">
    <source>
        <dbReference type="Proteomes" id="UP000053237"/>
    </source>
</evidence>
<proteinExistence type="predicted"/>
<dbReference type="InterPro" id="IPR021109">
    <property type="entry name" value="Peptidase_aspartic_dom_sf"/>
</dbReference>
<dbReference type="InterPro" id="IPR033121">
    <property type="entry name" value="PEPTIDASE_A1"/>
</dbReference>
<dbReference type="InParanoid" id="A0A024FV49"/>
<accession>A0A024FV49</accession>
<comment type="caution">
    <text evidence="2">The sequence shown here is derived from an EMBL/GenBank/DDBJ whole genome shotgun (WGS) entry which is preliminary data.</text>
</comment>
<protein>
    <recommendedName>
        <fullName evidence="1">Peptidase A1 domain-containing protein</fullName>
    </recommendedName>
</protein>
<dbReference type="EMBL" id="CAIX01000513">
    <property type="protein sequence ID" value="CCI11028.1"/>
    <property type="molecule type" value="Genomic_DNA"/>
</dbReference>
<feature type="domain" description="Peptidase A1" evidence="1">
    <location>
        <begin position="1"/>
        <end position="219"/>
    </location>
</feature>
<evidence type="ECO:0000313" key="2">
    <source>
        <dbReference type="EMBL" id="CCI11028.1"/>
    </source>
</evidence>
<dbReference type="SUPFAM" id="SSF50630">
    <property type="entry name" value="Acid proteases"/>
    <property type="match status" value="1"/>
</dbReference>
<sequence length="226" mass="26245">MLSEVLMIRVLRQELELSRKAEQNLFFTYNWTESDGPRLYTEVLSDEEANMYKSKMMVVSHSNKDTLGPYKASTSIDFTKTTDEKGNLHFDFGNLVTTIPKSVYITLRERLLENKDIKFKTNLMKSDHILFHCLKDVYDYMPAITMEFRHRTKHSYKLTSKNYIVKVPRTGTKNKGNTDLCYLAIVPHEKEGEWIIGATFAKVVQTRMTSLDSNKVRIGFFKADST</sequence>
<reference evidence="2 3" key="1">
    <citation type="submission" date="2012-05" db="EMBL/GenBank/DDBJ databases">
        <title>Recombination and specialization in a pathogen metapopulation.</title>
        <authorList>
            <person name="Gardiner A."/>
            <person name="Kemen E."/>
            <person name="Schultz-Larsen T."/>
            <person name="MacLean D."/>
            <person name="Van Oosterhout C."/>
            <person name="Jones J.D.G."/>
        </authorList>
    </citation>
    <scope>NUCLEOTIDE SEQUENCE [LARGE SCALE GENOMIC DNA]</scope>
    <source>
        <strain evidence="2 3">Ac Nc2</strain>
    </source>
</reference>
<dbReference type="Pfam" id="PF00026">
    <property type="entry name" value="Asp"/>
    <property type="match status" value="1"/>
</dbReference>
<dbReference type="PROSITE" id="PS51767">
    <property type="entry name" value="PEPTIDASE_A1"/>
    <property type="match status" value="1"/>
</dbReference>
<evidence type="ECO:0000259" key="1">
    <source>
        <dbReference type="PROSITE" id="PS51767"/>
    </source>
</evidence>
<dbReference type="Proteomes" id="UP000053237">
    <property type="component" value="Unassembled WGS sequence"/>
</dbReference>
<organism evidence="2 3">
    <name type="scientific">Albugo candida</name>
    <dbReference type="NCBI Taxonomy" id="65357"/>
    <lineage>
        <taxon>Eukaryota</taxon>
        <taxon>Sar</taxon>
        <taxon>Stramenopiles</taxon>
        <taxon>Oomycota</taxon>
        <taxon>Peronosporomycetes</taxon>
        <taxon>Albuginales</taxon>
        <taxon>Albuginaceae</taxon>
        <taxon>Albugo</taxon>
    </lineage>
</organism>